<dbReference type="InterPro" id="IPR005025">
    <property type="entry name" value="FMN_Rdtase-like_dom"/>
</dbReference>
<dbReference type="SUPFAM" id="SSF52218">
    <property type="entry name" value="Flavoproteins"/>
    <property type="match status" value="1"/>
</dbReference>
<dbReference type="InterPro" id="IPR050712">
    <property type="entry name" value="NAD(P)H-dep_reductase"/>
</dbReference>
<dbReference type="EMBL" id="JAOPKA010000001">
    <property type="protein sequence ID" value="MCU4740363.1"/>
    <property type="molecule type" value="Genomic_DNA"/>
</dbReference>
<dbReference type="PANTHER" id="PTHR30543:SF21">
    <property type="entry name" value="NAD(P)H-DEPENDENT FMN REDUCTASE LOT6"/>
    <property type="match status" value="1"/>
</dbReference>
<dbReference type="EMBL" id="JAOPKB010000001">
    <property type="protein sequence ID" value="MCU4971502.1"/>
    <property type="molecule type" value="Genomic_DNA"/>
</dbReference>
<dbReference type="GO" id="GO:0016491">
    <property type="term" value="F:oxidoreductase activity"/>
    <property type="evidence" value="ECO:0007669"/>
    <property type="project" value="InterPro"/>
</dbReference>
<comment type="caution">
    <text evidence="5">The sequence shown here is derived from an EMBL/GenBank/DDBJ whole genome shotgun (WGS) entry which is preliminary data.</text>
</comment>
<organism evidence="5 8">
    <name type="scientific">Natronoglomus mannanivorans</name>
    <dbReference type="NCBI Taxonomy" id="2979990"/>
    <lineage>
        <taxon>Archaea</taxon>
        <taxon>Methanobacteriati</taxon>
        <taxon>Methanobacteriota</taxon>
        <taxon>Stenosarchaea group</taxon>
        <taxon>Halobacteria</taxon>
        <taxon>Halobacteriales</taxon>
        <taxon>Natrialbaceae</taxon>
        <taxon>Natronoglomus</taxon>
    </lineage>
</organism>
<evidence type="ECO:0000259" key="4">
    <source>
        <dbReference type="Pfam" id="PF03358"/>
    </source>
</evidence>
<dbReference type="Proteomes" id="UP001321018">
    <property type="component" value="Unassembled WGS sequence"/>
</dbReference>
<sequence>MTESESNSDSATDSEARPDGGLEQPIRVAAVCGSLRDESYTHVALERALEAANRAGAETDLIDLRELDLPLYDADVDRSEAGDAEELATRVREADAILLGSPMYHGSYSSPLKAALDYCGFDEFEDKTVGLLTVAGGAFPVTTLEHLRSVCRSLNAWVIPHQAAIANSHSAFEDGAFVDPDLEERIATLGRRAVQYANIEPDPDSFESDQNVGARGK</sequence>
<accession>A0AAP3E0H2</accession>
<feature type="compositionally biased region" description="Polar residues" evidence="3">
    <location>
        <begin position="1"/>
        <end position="13"/>
    </location>
</feature>
<evidence type="ECO:0000313" key="7">
    <source>
        <dbReference type="Proteomes" id="UP001320972"/>
    </source>
</evidence>
<dbReference type="Gene3D" id="3.40.50.360">
    <property type="match status" value="1"/>
</dbReference>
<dbReference type="Pfam" id="PF03358">
    <property type="entry name" value="FMN_red"/>
    <property type="match status" value="1"/>
</dbReference>
<dbReference type="AlphaFoldDB" id="A0AAP3E0H2"/>
<evidence type="ECO:0000256" key="2">
    <source>
        <dbReference type="ARBA" id="ARBA00038292"/>
    </source>
</evidence>
<evidence type="ECO:0000313" key="8">
    <source>
        <dbReference type="Proteomes" id="UP001321018"/>
    </source>
</evidence>
<dbReference type="GO" id="GO:0005829">
    <property type="term" value="C:cytosol"/>
    <property type="evidence" value="ECO:0007669"/>
    <property type="project" value="TreeGrafter"/>
</dbReference>
<reference evidence="5 7" key="1">
    <citation type="submission" date="2022-09" db="EMBL/GenBank/DDBJ databases">
        <title>Enrichment on poylsaccharides allowed isolation of novel metabolic and taxonomic groups of Haloarchaea.</title>
        <authorList>
            <person name="Sorokin D.Y."/>
            <person name="Elcheninov A.G."/>
            <person name="Khizhniak T.V."/>
            <person name="Kolganova T.V."/>
            <person name="Kublanov I.V."/>
        </authorList>
    </citation>
    <scope>NUCLEOTIDE SEQUENCE</scope>
    <source>
        <strain evidence="6 7">AArc-m2/3/4</strain>
        <strain evidence="5">AArc-xg1-1</strain>
    </source>
</reference>
<dbReference type="RefSeq" id="WP_338002197.1">
    <property type="nucleotide sequence ID" value="NZ_JAOPKA010000001.1"/>
</dbReference>
<comment type="similarity">
    <text evidence="2">Belongs to the SsuE family. Isf subfamily.</text>
</comment>
<dbReference type="GO" id="GO:0010181">
    <property type="term" value="F:FMN binding"/>
    <property type="evidence" value="ECO:0007669"/>
    <property type="project" value="TreeGrafter"/>
</dbReference>
<comment type="cofactor">
    <cofactor evidence="1">
        <name>[4Fe-4S] cluster</name>
        <dbReference type="ChEBI" id="CHEBI:49883"/>
    </cofactor>
</comment>
<dbReference type="InterPro" id="IPR029039">
    <property type="entry name" value="Flavoprotein-like_sf"/>
</dbReference>
<evidence type="ECO:0000256" key="3">
    <source>
        <dbReference type="SAM" id="MobiDB-lite"/>
    </source>
</evidence>
<proteinExistence type="inferred from homology"/>
<protein>
    <submittedName>
        <fullName evidence="5">NAD(P)H-dependent oxidoreductase</fullName>
    </submittedName>
</protein>
<dbReference type="Proteomes" id="UP001320972">
    <property type="component" value="Unassembled WGS sequence"/>
</dbReference>
<feature type="region of interest" description="Disordered" evidence="3">
    <location>
        <begin position="1"/>
        <end position="23"/>
    </location>
</feature>
<evidence type="ECO:0000256" key="1">
    <source>
        <dbReference type="ARBA" id="ARBA00001966"/>
    </source>
</evidence>
<evidence type="ECO:0000313" key="6">
    <source>
        <dbReference type="EMBL" id="MCU4971502.1"/>
    </source>
</evidence>
<name>A0AAP3E0H2_9EURY</name>
<keyword evidence="7" id="KW-1185">Reference proteome</keyword>
<gene>
    <name evidence="6" type="ORF">OB955_01935</name>
    <name evidence="5" type="ORF">OB960_03005</name>
</gene>
<feature type="domain" description="NADPH-dependent FMN reductase-like" evidence="4">
    <location>
        <begin position="27"/>
        <end position="169"/>
    </location>
</feature>
<evidence type="ECO:0000313" key="5">
    <source>
        <dbReference type="EMBL" id="MCU4740363.1"/>
    </source>
</evidence>
<dbReference type="PANTHER" id="PTHR30543">
    <property type="entry name" value="CHROMATE REDUCTASE"/>
    <property type="match status" value="1"/>
</dbReference>